<dbReference type="PANTHER" id="PTHR43986">
    <property type="entry name" value="ELONGATION FACTOR 1-GAMMA"/>
    <property type="match status" value="1"/>
</dbReference>
<protein>
    <submittedName>
        <fullName evidence="5">Similar to Elongation factor 1-gamma acc. no. Q6PE25</fullName>
    </submittedName>
</protein>
<organism evidence="5 6">
    <name type="scientific">Pyronema omphalodes (strain CBS 100304)</name>
    <name type="common">Pyronema confluens</name>
    <dbReference type="NCBI Taxonomy" id="1076935"/>
    <lineage>
        <taxon>Eukaryota</taxon>
        <taxon>Fungi</taxon>
        <taxon>Dikarya</taxon>
        <taxon>Ascomycota</taxon>
        <taxon>Pezizomycotina</taxon>
        <taxon>Pezizomycetes</taxon>
        <taxon>Pezizales</taxon>
        <taxon>Pyronemataceae</taxon>
        <taxon>Pyronema</taxon>
    </lineage>
</organism>
<dbReference type="SFLD" id="SFLDG00358">
    <property type="entry name" value="Main_(cytGST)"/>
    <property type="match status" value="1"/>
</dbReference>
<dbReference type="EMBL" id="HF935415">
    <property type="protein sequence ID" value="CCX30033.1"/>
    <property type="molecule type" value="Genomic_DNA"/>
</dbReference>
<evidence type="ECO:0000259" key="4">
    <source>
        <dbReference type="PROSITE" id="PS50405"/>
    </source>
</evidence>
<reference evidence="5 6" key="1">
    <citation type="journal article" date="2013" name="PLoS Genet.">
        <title>The genome and development-dependent transcriptomes of Pyronema confluens: a window into fungal evolution.</title>
        <authorList>
            <person name="Traeger S."/>
            <person name="Altegoer F."/>
            <person name="Freitag M."/>
            <person name="Gabaldon T."/>
            <person name="Kempken F."/>
            <person name="Kumar A."/>
            <person name="Marcet-Houben M."/>
            <person name="Poggeler S."/>
            <person name="Stajich J.E."/>
            <person name="Nowrousian M."/>
        </authorList>
    </citation>
    <scope>NUCLEOTIDE SEQUENCE [LARGE SCALE GENOMIC DNA]</scope>
    <source>
        <strain evidence="6">CBS 100304</strain>
        <tissue evidence="5">Vegetative mycelium</tissue>
    </source>
</reference>
<dbReference type="InterPro" id="IPR004045">
    <property type="entry name" value="Glutathione_S-Trfase_N"/>
</dbReference>
<dbReference type="PROSITE" id="PS50404">
    <property type="entry name" value="GST_NTER"/>
    <property type="match status" value="1"/>
</dbReference>
<dbReference type="InterPro" id="IPR010987">
    <property type="entry name" value="Glutathione-S-Trfase_C-like"/>
</dbReference>
<dbReference type="STRING" id="1076935.U4LDU3"/>
<comment type="similarity">
    <text evidence="1 2">Belongs to the GST superfamily.</text>
</comment>
<dbReference type="eggNOG" id="KOG0867">
    <property type="taxonomic scope" value="Eukaryota"/>
</dbReference>
<dbReference type="PROSITE" id="PS50405">
    <property type="entry name" value="GST_CTER"/>
    <property type="match status" value="1"/>
</dbReference>
<evidence type="ECO:0000313" key="5">
    <source>
        <dbReference type="EMBL" id="CCX30033.1"/>
    </source>
</evidence>
<dbReference type="FunFam" id="1.20.1050.10:FF:000006">
    <property type="entry name" value="Elongation factor 1 gamma"/>
    <property type="match status" value="1"/>
</dbReference>
<dbReference type="AlphaFoldDB" id="U4LDU3"/>
<proteinExistence type="inferred from homology"/>
<dbReference type="GO" id="GO:0005634">
    <property type="term" value="C:nucleus"/>
    <property type="evidence" value="ECO:0007669"/>
    <property type="project" value="TreeGrafter"/>
</dbReference>
<keyword evidence="6" id="KW-1185">Reference proteome</keyword>
<evidence type="ECO:0000256" key="1">
    <source>
        <dbReference type="ARBA" id="ARBA00007409"/>
    </source>
</evidence>
<dbReference type="Pfam" id="PF02798">
    <property type="entry name" value="GST_N"/>
    <property type="match status" value="1"/>
</dbReference>
<sequence>MAPYGTLYTWPGNPRILKSLIAAKMNNLEIVLPEFKFGKDNIDPAWISKFPMAKVPALETHTEPPVYIAESAAIAHYLADVGPAREQLLGATPAERGRIQQWIFHAEEEVMPHVFTGLRPKLGRAVYDAELEAKALSSLERIVKVMEKQLEKSMWLADTEGFSMADLSVAGCLNSGFKLWLNKEWRDKYPKLMEWYNRLSEDANVKEVYGEQVLLE</sequence>
<dbReference type="OMA" id="FWHELEL"/>
<dbReference type="InterPro" id="IPR050802">
    <property type="entry name" value="EF-GSTs"/>
</dbReference>
<dbReference type="PANTHER" id="PTHR43986:SF10">
    <property type="entry name" value="ELONGATION FACTOR EEF-1B GAMMA SUBUNIT, PUTATIVE (AFU_ORTHOLOGUE AFUA_1G17120)-RELATED"/>
    <property type="match status" value="1"/>
</dbReference>
<dbReference type="Proteomes" id="UP000018144">
    <property type="component" value="Unassembled WGS sequence"/>
</dbReference>
<dbReference type="InterPro" id="IPR004046">
    <property type="entry name" value="GST_C"/>
</dbReference>
<evidence type="ECO:0000256" key="2">
    <source>
        <dbReference type="RuleBase" id="RU003494"/>
    </source>
</evidence>
<dbReference type="SUPFAM" id="SSF47616">
    <property type="entry name" value="GST C-terminal domain-like"/>
    <property type="match status" value="1"/>
</dbReference>
<dbReference type="Pfam" id="PF00043">
    <property type="entry name" value="GST_C"/>
    <property type="match status" value="1"/>
</dbReference>
<dbReference type="SFLD" id="SFLDS00019">
    <property type="entry name" value="Glutathione_Transferase_(cytos"/>
    <property type="match status" value="1"/>
</dbReference>
<dbReference type="CDD" id="cd03044">
    <property type="entry name" value="GST_N_EF1Bgamma"/>
    <property type="match status" value="1"/>
</dbReference>
<dbReference type="Gene3D" id="1.20.1050.10">
    <property type="match status" value="1"/>
</dbReference>
<feature type="domain" description="GST C-terminal" evidence="4">
    <location>
        <begin position="92"/>
        <end position="216"/>
    </location>
</feature>
<dbReference type="InterPro" id="IPR036282">
    <property type="entry name" value="Glutathione-S-Trfase_C_sf"/>
</dbReference>
<feature type="domain" description="GST N-terminal" evidence="3">
    <location>
        <begin position="3"/>
        <end position="86"/>
    </location>
</feature>
<dbReference type="InterPro" id="IPR040079">
    <property type="entry name" value="Glutathione_S-Trfase"/>
</dbReference>
<dbReference type="GO" id="GO:0003746">
    <property type="term" value="F:translation elongation factor activity"/>
    <property type="evidence" value="ECO:0007669"/>
    <property type="project" value="UniProtKB-KW"/>
</dbReference>
<dbReference type="GO" id="GO:0005737">
    <property type="term" value="C:cytoplasm"/>
    <property type="evidence" value="ECO:0007669"/>
    <property type="project" value="TreeGrafter"/>
</dbReference>
<dbReference type="SUPFAM" id="SSF52833">
    <property type="entry name" value="Thioredoxin-like"/>
    <property type="match status" value="1"/>
</dbReference>
<keyword evidence="5" id="KW-0251">Elongation factor</keyword>
<dbReference type="InterPro" id="IPR036249">
    <property type="entry name" value="Thioredoxin-like_sf"/>
</dbReference>
<accession>U4LDU3</accession>
<name>U4LDU3_PYROM</name>
<dbReference type="OrthoDB" id="249703at2759"/>
<gene>
    <name evidence="5" type="ORF">PCON_08025</name>
</gene>
<evidence type="ECO:0000313" key="6">
    <source>
        <dbReference type="Proteomes" id="UP000018144"/>
    </source>
</evidence>
<evidence type="ECO:0000259" key="3">
    <source>
        <dbReference type="PROSITE" id="PS50404"/>
    </source>
</evidence>
<keyword evidence="5" id="KW-0648">Protein biosynthesis</keyword>
<dbReference type="Gene3D" id="3.40.30.10">
    <property type="entry name" value="Glutaredoxin"/>
    <property type="match status" value="1"/>
</dbReference>